<organism evidence="15 16">
    <name type="scientific">Canis lupus familiaris</name>
    <name type="common">Dog</name>
    <name type="synonym">Canis familiaris</name>
    <dbReference type="NCBI Taxonomy" id="9615"/>
    <lineage>
        <taxon>Eukaryota</taxon>
        <taxon>Metazoa</taxon>
        <taxon>Chordata</taxon>
        <taxon>Craniata</taxon>
        <taxon>Vertebrata</taxon>
        <taxon>Euteleostomi</taxon>
        <taxon>Mammalia</taxon>
        <taxon>Eutheria</taxon>
        <taxon>Laurasiatheria</taxon>
        <taxon>Carnivora</taxon>
        <taxon>Caniformia</taxon>
        <taxon>Canidae</taxon>
        <taxon>Canis</taxon>
    </lineage>
</organism>
<evidence type="ECO:0000256" key="6">
    <source>
        <dbReference type="ARBA" id="ARBA00038584"/>
    </source>
</evidence>
<comment type="catalytic activity">
    <reaction evidence="11">
        <text>an 11beta-hydroxysteroid + NAD(+) = an 11-oxosteroid + NADH + H(+)</text>
        <dbReference type="Rhea" id="RHEA:53116"/>
        <dbReference type="ChEBI" id="CHEBI:15378"/>
        <dbReference type="ChEBI" id="CHEBI:35346"/>
        <dbReference type="ChEBI" id="CHEBI:47787"/>
        <dbReference type="ChEBI" id="CHEBI:57540"/>
        <dbReference type="ChEBI" id="CHEBI:57945"/>
    </reaction>
    <physiologicalReaction direction="left-to-right" evidence="11">
        <dbReference type="Rhea" id="RHEA:53117"/>
    </physiologicalReaction>
</comment>
<protein>
    <recommendedName>
        <fullName evidence="7">11-beta-hydroxysteroid dehydrogenase type 2</fullName>
    </recommendedName>
    <alternativeName>
        <fullName evidence="8">Corticosteroid 11-beta-dehydrogenase isozyme 2</fullName>
    </alternativeName>
    <alternativeName>
        <fullName evidence="9">NAD-dependent 11-beta-hydroxysteroid dehydrogenase</fullName>
    </alternativeName>
</protein>
<dbReference type="PANTHER" id="PTHR43313:SF2">
    <property type="entry name" value="11-BETA-HYDROXYSTEROID DEHYDROGENASE TYPE 2"/>
    <property type="match status" value="1"/>
</dbReference>
<dbReference type="Proteomes" id="UP000694429">
    <property type="component" value="Chromosome 5"/>
</dbReference>
<comment type="subunit">
    <text evidence="6">Interacts with ligand-free cytoplasmic NR3C2.</text>
</comment>
<feature type="region of interest" description="Disordered" evidence="14">
    <location>
        <begin position="524"/>
        <end position="551"/>
    </location>
</feature>
<evidence type="ECO:0000256" key="4">
    <source>
        <dbReference type="ARBA" id="ARBA00023098"/>
    </source>
</evidence>
<dbReference type="Ensembl" id="ENSCAFT00030013917.1">
    <property type="protein sequence ID" value="ENSCAFP00030012148.1"/>
    <property type="gene ID" value="ENSCAFG00030007590.1"/>
</dbReference>
<evidence type="ECO:0000256" key="13">
    <source>
        <dbReference type="ARBA" id="ARBA00048774"/>
    </source>
</evidence>
<evidence type="ECO:0000256" key="5">
    <source>
        <dbReference type="ARBA" id="ARBA00023221"/>
    </source>
</evidence>
<reference evidence="15" key="2">
    <citation type="submission" date="2025-08" db="UniProtKB">
        <authorList>
            <consortium name="Ensembl"/>
        </authorList>
    </citation>
    <scope>IDENTIFICATION</scope>
</reference>
<evidence type="ECO:0000256" key="7">
    <source>
        <dbReference type="ARBA" id="ARBA00040320"/>
    </source>
</evidence>
<feature type="region of interest" description="Disordered" evidence="14">
    <location>
        <begin position="1"/>
        <end position="23"/>
    </location>
</feature>
<dbReference type="InterPro" id="IPR002347">
    <property type="entry name" value="SDR_fam"/>
</dbReference>
<evidence type="ECO:0000256" key="11">
    <source>
        <dbReference type="ARBA" id="ARBA00047817"/>
    </source>
</evidence>
<evidence type="ECO:0000256" key="3">
    <source>
        <dbReference type="ARBA" id="ARBA00023002"/>
    </source>
</evidence>
<reference evidence="15" key="1">
    <citation type="submission" date="2019-03" db="EMBL/GenBank/DDBJ databases">
        <authorList>
            <person name="Warren W.C."/>
            <person name="Johnson G.S."/>
        </authorList>
    </citation>
    <scope>NUCLEOTIDE SEQUENCE [LARGE SCALE GENOMIC DNA]</scope>
    <source>
        <strain evidence="15">Basenji</strain>
    </source>
</reference>
<comment type="similarity">
    <text evidence="2">Belongs to the short-chain dehydrogenases/reductases (SDR) family.</text>
</comment>
<evidence type="ECO:0000313" key="16">
    <source>
        <dbReference type="Proteomes" id="UP000694429"/>
    </source>
</evidence>
<name>A0A8C0MVH2_CANLF</name>
<evidence type="ECO:0000256" key="10">
    <source>
        <dbReference type="ARBA" id="ARBA00047650"/>
    </source>
</evidence>
<dbReference type="PANTHER" id="PTHR43313">
    <property type="entry name" value="SHORT-CHAIN DEHYDROGENASE/REDUCTASE FAMILY 9C"/>
    <property type="match status" value="1"/>
</dbReference>
<comment type="catalytic activity">
    <reaction evidence="12">
        <text>11beta,17beta-dihydroxyandrost-4-ene-3-one + NAD(+) = 17beta-hydroxyandrost-4-ene-3,11-dione + NADH + H(+)</text>
        <dbReference type="Rhea" id="RHEA:69368"/>
        <dbReference type="ChEBI" id="CHEBI:15378"/>
        <dbReference type="ChEBI" id="CHEBI:34133"/>
        <dbReference type="ChEBI" id="CHEBI:57540"/>
        <dbReference type="ChEBI" id="CHEBI:57945"/>
        <dbReference type="ChEBI" id="CHEBI:81481"/>
    </reaction>
    <physiologicalReaction direction="left-to-right" evidence="12">
        <dbReference type="Rhea" id="RHEA:69369"/>
    </physiologicalReaction>
</comment>
<keyword evidence="4" id="KW-0443">Lipid metabolism</keyword>
<keyword evidence="5" id="KW-0753">Steroid metabolism</keyword>
<dbReference type="Gene3D" id="3.40.50.720">
    <property type="entry name" value="NAD(P)-binding Rossmann-like Domain"/>
    <property type="match status" value="1"/>
</dbReference>
<comment type="pathway">
    <text evidence="1">Steroid metabolism.</text>
</comment>
<evidence type="ECO:0000256" key="9">
    <source>
        <dbReference type="ARBA" id="ARBA00042028"/>
    </source>
</evidence>
<accession>A0A8C0MVH2</accession>
<sequence>MQGTRATPAGPVPRTVRGKAAPPLAATLRLCSGFLESRSGRGGGAEGGHLPEGGCGVRSGGKPRPRPAPAPPAPPPPGLFISSARGRTEKASVPPALGRRVLRPAPRAPRPAPRPLAPLPAPRSPARPPPRPAPARPGPARPGPAAMERWPWPSGGAWLLVAARALLQLLRADLRLGRPLLAALALLAALDWLCQRLLPPPAALAALAAAGWMALSRLARPPRLPVATRAVLITGCDSGFGKETAKKLDAMGFTVLATVLELDGPGALELRACCSPRLRLLQMDLTKPADISRALEFTKAHTSSTGLWGLVNNAGHNDVVADVELSPVATFRSCMEVNFFGALELTKGLLPLLRRSRGRIVTVGSPAGDMPYPCLAAYGTSKAAMALLMDTFSCELLPWGVKVSVIQPGCFKTESVRNVGHWEQRKQLLLASLPRELLQAYGEDYIEHLHGQFLHSLRLALPDLSPVVDAITDALLAAQPRRRYYPGRGLGLMYFIHYYLPEGLRRRFLQTFFINHCLPRALRPGQPGSTPAQEAAQDPDPNEGPSPMAAQ</sequence>
<evidence type="ECO:0000313" key="15">
    <source>
        <dbReference type="Ensembl" id="ENSCAFP00030012148.1"/>
    </source>
</evidence>
<comment type="catalytic activity">
    <reaction evidence="13">
        <text>corticosterone + NAD(+) = 11-dehydrocorticosterone + NADH + H(+)</text>
        <dbReference type="Rhea" id="RHEA:42204"/>
        <dbReference type="ChEBI" id="CHEBI:15378"/>
        <dbReference type="ChEBI" id="CHEBI:16827"/>
        <dbReference type="ChEBI" id="CHEBI:57540"/>
        <dbReference type="ChEBI" id="CHEBI:57945"/>
        <dbReference type="ChEBI" id="CHEBI:78600"/>
    </reaction>
    <physiologicalReaction direction="left-to-right" evidence="13">
        <dbReference type="Rhea" id="RHEA:42205"/>
    </physiologicalReaction>
</comment>
<dbReference type="InterPro" id="IPR020904">
    <property type="entry name" value="Sc_DH/Rdtase_CS"/>
</dbReference>
<feature type="compositionally biased region" description="Pro residues" evidence="14">
    <location>
        <begin position="106"/>
        <end position="142"/>
    </location>
</feature>
<dbReference type="AlphaFoldDB" id="A0A8C0MVH2"/>
<dbReference type="CDD" id="cd09805">
    <property type="entry name" value="type2_17beta_HSD-like_SDR_c"/>
    <property type="match status" value="1"/>
</dbReference>
<dbReference type="SUPFAM" id="SSF51735">
    <property type="entry name" value="NAD(P)-binding Rossmann-fold domains"/>
    <property type="match status" value="1"/>
</dbReference>
<evidence type="ECO:0000256" key="1">
    <source>
        <dbReference type="ARBA" id="ARBA00004854"/>
    </source>
</evidence>
<dbReference type="PRINTS" id="PR00081">
    <property type="entry name" value="GDHRDH"/>
</dbReference>
<evidence type="ECO:0000256" key="12">
    <source>
        <dbReference type="ARBA" id="ARBA00048218"/>
    </source>
</evidence>
<feature type="compositionally biased region" description="Low complexity" evidence="14">
    <location>
        <begin position="94"/>
        <end position="105"/>
    </location>
</feature>
<proteinExistence type="inferred from homology"/>
<evidence type="ECO:0000256" key="14">
    <source>
        <dbReference type="SAM" id="MobiDB-lite"/>
    </source>
</evidence>
<dbReference type="GO" id="GO:0016491">
    <property type="term" value="F:oxidoreductase activity"/>
    <property type="evidence" value="ECO:0007669"/>
    <property type="project" value="UniProtKB-KW"/>
</dbReference>
<dbReference type="FunFam" id="3.40.50.720:FF:000074">
    <property type="entry name" value="Retinol dehydrogenase type 1"/>
    <property type="match status" value="1"/>
</dbReference>
<dbReference type="InterPro" id="IPR036291">
    <property type="entry name" value="NAD(P)-bd_dom_sf"/>
</dbReference>
<keyword evidence="3" id="KW-0560">Oxidoreductase</keyword>
<comment type="catalytic activity">
    <reaction evidence="10">
        <text>11beta-hydroxyandrost-4-ene-3,17-dione + NAD(+) = androst-4-ene-3,11,17-trione + NADH + H(+)</text>
        <dbReference type="Rhea" id="RHEA:69408"/>
        <dbReference type="ChEBI" id="CHEBI:2495"/>
        <dbReference type="ChEBI" id="CHEBI:15378"/>
        <dbReference type="ChEBI" id="CHEBI:27967"/>
        <dbReference type="ChEBI" id="CHEBI:57540"/>
        <dbReference type="ChEBI" id="CHEBI:57945"/>
    </reaction>
    <physiologicalReaction direction="left-to-right" evidence="10">
        <dbReference type="Rhea" id="RHEA:69409"/>
    </physiologicalReaction>
</comment>
<dbReference type="Pfam" id="PF00106">
    <property type="entry name" value="adh_short"/>
    <property type="match status" value="1"/>
</dbReference>
<feature type="compositionally biased region" description="Gly residues" evidence="14">
    <location>
        <begin position="40"/>
        <end position="59"/>
    </location>
</feature>
<feature type="compositionally biased region" description="Pro residues" evidence="14">
    <location>
        <begin position="66"/>
        <end position="78"/>
    </location>
</feature>
<evidence type="ECO:0000256" key="2">
    <source>
        <dbReference type="ARBA" id="ARBA00006484"/>
    </source>
</evidence>
<evidence type="ECO:0000256" key="8">
    <source>
        <dbReference type="ARBA" id="ARBA00041540"/>
    </source>
</evidence>
<feature type="region of interest" description="Disordered" evidence="14">
    <location>
        <begin position="35"/>
        <end position="148"/>
    </location>
</feature>
<dbReference type="GO" id="GO:0008202">
    <property type="term" value="P:steroid metabolic process"/>
    <property type="evidence" value="ECO:0007669"/>
    <property type="project" value="UniProtKB-KW"/>
</dbReference>
<dbReference type="PROSITE" id="PS00061">
    <property type="entry name" value="ADH_SHORT"/>
    <property type="match status" value="1"/>
</dbReference>